<feature type="domain" description="Argininosuccinate lyase C-terminal" evidence="1">
    <location>
        <begin position="85"/>
        <end position="151"/>
    </location>
</feature>
<proteinExistence type="predicted"/>
<evidence type="ECO:0000313" key="2">
    <source>
        <dbReference type="EMBL" id="GAH10548.1"/>
    </source>
</evidence>
<dbReference type="PANTHER" id="PTHR43814">
    <property type="entry name" value="ARGININOSUCCINATE LYASE"/>
    <property type="match status" value="1"/>
</dbReference>
<sequence length="181" mass="19697">PQKINPDVLELVRGKSARAISNVQQILVLLKGLPTAYNRDLQEDKEAVFDSIDTLEMMLGVAAPLVADTHFDRKRIGESIEKGHLDATTLMEALIVEGVPQRTAHETVGKLVRLALTKGCSLAELTDDACRAEYNGWKASLRQALGSSRAVERMVSFGSTAPACVAEQLAAWRQKLETAAK</sequence>
<dbReference type="Gene3D" id="1.20.200.10">
    <property type="entry name" value="Fumarase/aspartase (Central domain)"/>
    <property type="match status" value="1"/>
</dbReference>
<dbReference type="SUPFAM" id="SSF48557">
    <property type="entry name" value="L-aspartase-like"/>
    <property type="match status" value="1"/>
</dbReference>
<gene>
    <name evidence="2" type="ORF">S01H4_52156</name>
</gene>
<dbReference type="GO" id="GO:0004056">
    <property type="term" value="F:argininosuccinate lyase activity"/>
    <property type="evidence" value="ECO:0007669"/>
    <property type="project" value="InterPro"/>
</dbReference>
<dbReference type="Gene3D" id="1.10.40.30">
    <property type="entry name" value="Fumarase/aspartase (C-terminal domain)"/>
    <property type="match status" value="1"/>
</dbReference>
<accession>X1EPI5</accession>
<organism evidence="2">
    <name type="scientific">marine sediment metagenome</name>
    <dbReference type="NCBI Taxonomy" id="412755"/>
    <lineage>
        <taxon>unclassified sequences</taxon>
        <taxon>metagenomes</taxon>
        <taxon>ecological metagenomes</taxon>
    </lineage>
</organism>
<dbReference type="PANTHER" id="PTHR43814:SF1">
    <property type="entry name" value="ARGININOSUCCINATE LYASE"/>
    <property type="match status" value="1"/>
</dbReference>
<dbReference type="InterPro" id="IPR029419">
    <property type="entry name" value="Arg_succ_lyase_C"/>
</dbReference>
<feature type="non-terminal residue" evidence="2">
    <location>
        <position position="1"/>
    </location>
</feature>
<dbReference type="Pfam" id="PF14698">
    <property type="entry name" value="ASL_C2"/>
    <property type="match status" value="1"/>
</dbReference>
<dbReference type="AlphaFoldDB" id="X1EPI5"/>
<dbReference type="InterPro" id="IPR008948">
    <property type="entry name" value="L-Aspartase-like"/>
</dbReference>
<dbReference type="EMBL" id="BART01029768">
    <property type="protein sequence ID" value="GAH10548.1"/>
    <property type="molecule type" value="Genomic_DNA"/>
</dbReference>
<evidence type="ECO:0000259" key="1">
    <source>
        <dbReference type="Pfam" id="PF14698"/>
    </source>
</evidence>
<name>X1EPI5_9ZZZZ</name>
<protein>
    <recommendedName>
        <fullName evidence="1">Argininosuccinate lyase C-terminal domain-containing protein</fullName>
    </recommendedName>
</protein>
<reference evidence="2" key="1">
    <citation type="journal article" date="2014" name="Front. Microbiol.">
        <title>High frequency of phylogenetically diverse reductive dehalogenase-homologous genes in deep subseafloor sedimentary metagenomes.</title>
        <authorList>
            <person name="Kawai M."/>
            <person name="Futagami T."/>
            <person name="Toyoda A."/>
            <person name="Takaki Y."/>
            <person name="Nishi S."/>
            <person name="Hori S."/>
            <person name="Arai W."/>
            <person name="Tsubouchi T."/>
            <person name="Morono Y."/>
            <person name="Uchiyama I."/>
            <person name="Ito T."/>
            <person name="Fujiyama A."/>
            <person name="Inagaki F."/>
            <person name="Takami H."/>
        </authorList>
    </citation>
    <scope>NUCLEOTIDE SEQUENCE</scope>
    <source>
        <strain evidence="2">Expedition CK06-06</strain>
    </source>
</reference>
<dbReference type="GO" id="GO:0005829">
    <property type="term" value="C:cytosol"/>
    <property type="evidence" value="ECO:0007669"/>
    <property type="project" value="TreeGrafter"/>
</dbReference>
<dbReference type="InterPro" id="IPR009049">
    <property type="entry name" value="Argininosuccinate_lyase"/>
</dbReference>
<dbReference type="GO" id="GO:0042450">
    <property type="term" value="P:L-arginine biosynthetic process via ornithine"/>
    <property type="evidence" value="ECO:0007669"/>
    <property type="project" value="InterPro"/>
</dbReference>
<comment type="caution">
    <text evidence="2">The sequence shown here is derived from an EMBL/GenBank/DDBJ whole genome shotgun (WGS) entry which is preliminary data.</text>
</comment>